<dbReference type="EMBL" id="WQMT02000009">
    <property type="protein sequence ID" value="KAG9219614.1"/>
    <property type="molecule type" value="Genomic_DNA"/>
</dbReference>
<proteinExistence type="predicted"/>
<protein>
    <submittedName>
        <fullName evidence="1">Uncharacterized protein</fullName>
    </submittedName>
</protein>
<dbReference type="Proteomes" id="UP000824881">
    <property type="component" value="Unassembled WGS sequence"/>
</dbReference>
<evidence type="ECO:0000313" key="1">
    <source>
        <dbReference type="EMBL" id="KAG9219614.1"/>
    </source>
</evidence>
<evidence type="ECO:0000313" key="2">
    <source>
        <dbReference type="Proteomes" id="UP000824881"/>
    </source>
</evidence>
<gene>
    <name evidence="1" type="ORF">CCMSSC00406_0006064</name>
</gene>
<name>A0ACB7IN71_PLECO</name>
<comment type="caution">
    <text evidence="1">The sequence shown here is derived from an EMBL/GenBank/DDBJ whole genome shotgun (WGS) entry which is preliminary data.</text>
</comment>
<organism evidence="1 2">
    <name type="scientific">Pleurotus cornucopiae</name>
    <name type="common">Cornucopia mushroom</name>
    <dbReference type="NCBI Taxonomy" id="5321"/>
    <lineage>
        <taxon>Eukaryota</taxon>
        <taxon>Fungi</taxon>
        <taxon>Dikarya</taxon>
        <taxon>Basidiomycota</taxon>
        <taxon>Agaricomycotina</taxon>
        <taxon>Agaricomycetes</taxon>
        <taxon>Agaricomycetidae</taxon>
        <taxon>Agaricales</taxon>
        <taxon>Pleurotineae</taxon>
        <taxon>Pleurotaceae</taxon>
        <taxon>Pleurotus</taxon>
    </lineage>
</organism>
<sequence length="555" mass="60514">MVSFGTRRVHLAISLHVNRRLMNFKQLETSTELKWTDCYTQLQCARLQVPLNYSDPEGDAASIAVTRLPSPLAGTDDYKGPILIIPGGPGGSGVELVLENGALLSQVLGPNFDFVSFDPRGVGRSTPRASFFDTEAQRRFFDTSFGVINATSDGLARIWARAQITGALAIQHNQNNIFEHFNTESTARDMLRIVEAHGRRNIQAWGFSYGTVLGATFASLFPDRIDRLVLDGVLDAESYFATRWSTSLLDTDKTLQAFFDSCFKGGPDLCPFYESSPEAISRKLDDLTRTIFLRPVPVQTSISYGLVDYERLRITIFQSLYTPYATFPLLAQGLADLINGNGTVLYQILEQPVFDCACGEPAPLMSISDGGTAIMCTDGAEVRDTVDELEPFVQGLLRDSQWGEVWARIRIGCSAWPKQEKKHFKGPFLGNTSHPILWIGNTADPVTPIAGARKMAKGFPGSVVLTQDSPGHCSIAAPSVCTIGFVSAYFMNGTLPDEGVVCPVVQPIFSGQPADIGGGPGPSLRRAVGAQAENDGDLLQVLARLRQNFKLSIPF</sequence>
<accession>A0ACB7IN71</accession>
<reference evidence="1 2" key="1">
    <citation type="journal article" date="2021" name="Appl. Environ. Microbiol.">
        <title>Genetic linkage and physical mapping for an oyster mushroom Pleurotus cornucopiae and QTL analysis for the trait cap color.</title>
        <authorList>
            <person name="Zhang Y."/>
            <person name="Gao W."/>
            <person name="Sonnenberg A."/>
            <person name="Chen Q."/>
            <person name="Zhang J."/>
            <person name="Huang C."/>
        </authorList>
    </citation>
    <scope>NUCLEOTIDE SEQUENCE [LARGE SCALE GENOMIC DNA]</scope>
    <source>
        <strain evidence="1">CCMSSC00406</strain>
    </source>
</reference>
<keyword evidence="2" id="KW-1185">Reference proteome</keyword>